<proteinExistence type="predicted"/>
<keyword evidence="2" id="KW-1185">Reference proteome</keyword>
<evidence type="ECO:0000313" key="2">
    <source>
        <dbReference type="Proteomes" id="UP000824533"/>
    </source>
</evidence>
<evidence type="ECO:0000313" key="1">
    <source>
        <dbReference type="EMBL" id="KAJ0183601.1"/>
    </source>
</evidence>
<dbReference type="EMBL" id="CM034387">
    <property type="protein sequence ID" value="KAJ0183601.1"/>
    <property type="molecule type" value="Genomic_DNA"/>
</dbReference>
<organism evidence="1 2">
    <name type="scientific">Dendrolimus kikuchii</name>
    <dbReference type="NCBI Taxonomy" id="765133"/>
    <lineage>
        <taxon>Eukaryota</taxon>
        <taxon>Metazoa</taxon>
        <taxon>Ecdysozoa</taxon>
        <taxon>Arthropoda</taxon>
        <taxon>Hexapoda</taxon>
        <taxon>Insecta</taxon>
        <taxon>Pterygota</taxon>
        <taxon>Neoptera</taxon>
        <taxon>Endopterygota</taxon>
        <taxon>Lepidoptera</taxon>
        <taxon>Glossata</taxon>
        <taxon>Ditrysia</taxon>
        <taxon>Bombycoidea</taxon>
        <taxon>Lasiocampidae</taxon>
        <taxon>Dendrolimus</taxon>
    </lineage>
</organism>
<comment type="caution">
    <text evidence="1">The sequence shown here is derived from an EMBL/GenBank/DDBJ whole genome shotgun (WGS) entry which is preliminary data.</text>
</comment>
<name>A0ACC1DJQ3_9NEOP</name>
<gene>
    <name evidence="1" type="ORF">K1T71_000024</name>
</gene>
<sequence length="472" mass="51844">MPKSPSRFQEEKVKLRKELGLPEGVTLILGIILGSGIFISPRAVYEKTGSVWGTLSVWATCGILATIGALSYAELGTALAQSGGDYHYLSESYGSLPAFLYLWDAVMVFVPSSSAIMGLTFANNVLQPIFGSTPIVPACRRLIAACTICLLTFINAYDVKFTTRLQSFFTAIMMTALVLIIGGGIIWIAQGRFEHFHDGWAGTKSSISEWSVAFFLGIFSYSGWNYLNFMVEELKDPFKNLPKAIYISLPVVTVLYLLANAAYLAVLGPEVLQTEAIAVDFARHALGWLRFVMPGLVAVATLGGLSVNIMTSARMCFAGARRGHMPELMAHINLKCMSPMPALLFLMLLSLIMLVPDNLTSLITYCSVVESFFTILTCSAVLWLRYKRPDLNRPIKVPLWMPAVFIVANMTLLIVPIISEPVAVISGITITFAGVPVYYALVMYRPKCIGNMSVKITHFCQKLFMAAVEDEE</sequence>
<accession>A0ACC1DJQ3</accession>
<protein>
    <submittedName>
        <fullName evidence="1">Uncharacterized protein</fullName>
    </submittedName>
</protein>
<reference evidence="1 2" key="1">
    <citation type="journal article" date="2021" name="Front. Genet.">
        <title>Chromosome-Level Genome Assembly Reveals Significant Gene Expansion in the Toll and IMD Signaling Pathways of Dendrolimus kikuchii.</title>
        <authorList>
            <person name="Zhou J."/>
            <person name="Wu P."/>
            <person name="Xiong Z."/>
            <person name="Liu N."/>
            <person name="Zhao N."/>
            <person name="Ji M."/>
            <person name="Qiu Y."/>
            <person name="Yang B."/>
        </authorList>
    </citation>
    <scope>NUCLEOTIDE SEQUENCE [LARGE SCALE GENOMIC DNA]</scope>
    <source>
        <strain evidence="1">Ann1</strain>
    </source>
</reference>
<dbReference type="Proteomes" id="UP000824533">
    <property type="component" value="Linkage Group LG01"/>
</dbReference>